<evidence type="ECO:0000256" key="3">
    <source>
        <dbReference type="SAM" id="Phobius"/>
    </source>
</evidence>
<dbReference type="PANTHER" id="PTHR44227:SF3">
    <property type="entry name" value="PROTEIN O-MANNOSYL-TRANSFERASE TMTC4"/>
    <property type="match status" value="1"/>
</dbReference>
<dbReference type="PANTHER" id="PTHR44227">
    <property type="match status" value="1"/>
</dbReference>
<dbReference type="InterPro" id="IPR052346">
    <property type="entry name" value="O-mannosyl-transferase_TMTC"/>
</dbReference>
<feature type="transmembrane region" description="Helical" evidence="3">
    <location>
        <begin position="281"/>
        <end position="304"/>
    </location>
</feature>
<feature type="transmembrane region" description="Helical" evidence="3">
    <location>
        <begin position="316"/>
        <end position="336"/>
    </location>
</feature>
<evidence type="ECO:0000313" key="5">
    <source>
        <dbReference type="Proteomes" id="UP000249061"/>
    </source>
</evidence>
<feature type="transmembrane region" description="Helical" evidence="3">
    <location>
        <begin position="371"/>
        <end position="392"/>
    </location>
</feature>
<keyword evidence="2" id="KW-0802">TPR repeat</keyword>
<keyword evidence="1" id="KW-0677">Repeat</keyword>
<feature type="transmembrane region" description="Helical" evidence="3">
    <location>
        <begin position="207"/>
        <end position="227"/>
    </location>
</feature>
<sequence length="702" mass="78416">MKPSSTLLLIFLVAVVVFAQTLWGGFVWDDLMLIQFNARLHESDALLKSLTWNFWECSSPTGATASYWRPLPKLSHVVLYRLGNEQPWLFHGFNVVMHALNSVLVAVWARKRLLATGVTEVSGVAALAAGVVFALHPSRYEVVGWISCSTELIFAFFALLVAIAFEKRAWWGVLAMFGAVFSKETALVLPVLFGLDAFLRKELRTRLPWIAATGVVVGIAWVLRWVLHFEMPPVNTATDLVVIASRSLGAFTLFHLRSLLPTEVTIIASEFEPVGPGRFDIPAHLIVIGVALVIAWGTLIVTGLRKQSVRPWLADALWWLIPLGPVLQVRLVPAPLLVSDRFLYLPIAGAAVLVARAFSKLPERHVRAARLGLAGWATAAAVMLSLALPSYVDNHTFFAREFSLHPGHLFAAEGYGRALDASGNFWAAQKVFQTRLERGVPEHRRLELLSVMASTYHRTLRDDQVRELTQLASYFSGIVNNNPKSLQLGDREWELSPRAAAETNLMNSQDGLYFRELRADLLSRLGQQEEILKVVARRRRREPGAESTLDLARRLAIADKWMEALVVLDEDTPRYRELERSPLARFIRTSSTLAPQVPETAASFAVRRAAVYARLGAPWRARRELEPFITTDAADPRLVHARVQVEISDLNYERALEILDEAIARQPGETSFADARREVTAAQDLWKRAVEVELMAAEPATM</sequence>
<dbReference type="Gene3D" id="1.25.40.10">
    <property type="entry name" value="Tetratricopeptide repeat domain"/>
    <property type="match status" value="1"/>
</dbReference>
<feature type="transmembrane region" description="Helical" evidence="3">
    <location>
        <begin position="142"/>
        <end position="165"/>
    </location>
</feature>
<organism evidence="4 5">
    <name type="scientific">Archangium gephyra</name>
    <dbReference type="NCBI Taxonomy" id="48"/>
    <lineage>
        <taxon>Bacteria</taxon>
        <taxon>Pseudomonadati</taxon>
        <taxon>Myxococcota</taxon>
        <taxon>Myxococcia</taxon>
        <taxon>Myxococcales</taxon>
        <taxon>Cystobacterineae</taxon>
        <taxon>Archangiaceae</taxon>
        <taxon>Archangium</taxon>
    </lineage>
</organism>
<keyword evidence="3" id="KW-1133">Transmembrane helix</keyword>
<dbReference type="Proteomes" id="UP000249061">
    <property type="component" value="Unassembled WGS sequence"/>
</dbReference>
<keyword evidence="3" id="KW-0472">Membrane</keyword>
<dbReference type="AlphaFoldDB" id="A0A2W5T2V9"/>
<protein>
    <recommendedName>
        <fullName evidence="6">Tetratricopeptide repeat protein</fullName>
    </recommendedName>
</protein>
<feature type="transmembrane region" description="Helical" evidence="3">
    <location>
        <begin position="172"/>
        <end position="195"/>
    </location>
</feature>
<feature type="transmembrane region" description="Helical" evidence="3">
    <location>
        <begin position="342"/>
        <end position="359"/>
    </location>
</feature>
<evidence type="ECO:0000256" key="1">
    <source>
        <dbReference type="ARBA" id="ARBA00022737"/>
    </source>
</evidence>
<feature type="transmembrane region" description="Helical" evidence="3">
    <location>
        <begin position="114"/>
        <end position="136"/>
    </location>
</feature>
<comment type="caution">
    <text evidence="4">The sequence shown here is derived from an EMBL/GenBank/DDBJ whole genome shotgun (WGS) entry which is preliminary data.</text>
</comment>
<gene>
    <name evidence="4" type="ORF">DI536_30245</name>
</gene>
<name>A0A2W5T2V9_9BACT</name>
<dbReference type="EMBL" id="QFQP01000038">
    <property type="protein sequence ID" value="PZR06356.1"/>
    <property type="molecule type" value="Genomic_DNA"/>
</dbReference>
<evidence type="ECO:0000256" key="2">
    <source>
        <dbReference type="ARBA" id="ARBA00022803"/>
    </source>
</evidence>
<feature type="transmembrane region" description="Helical" evidence="3">
    <location>
        <begin position="88"/>
        <end position="107"/>
    </location>
</feature>
<proteinExistence type="predicted"/>
<evidence type="ECO:0000313" key="4">
    <source>
        <dbReference type="EMBL" id="PZR06356.1"/>
    </source>
</evidence>
<reference evidence="4 5" key="1">
    <citation type="submission" date="2017-08" db="EMBL/GenBank/DDBJ databases">
        <title>Infants hospitalized years apart are colonized by the same room-sourced microbial strains.</title>
        <authorList>
            <person name="Brooks B."/>
            <person name="Olm M.R."/>
            <person name="Firek B.A."/>
            <person name="Baker R."/>
            <person name="Thomas B.C."/>
            <person name="Morowitz M.J."/>
            <person name="Banfield J.F."/>
        </authorList>
    </citation>
    <scope>NUCLEOTIDE SEQUENCE [LARGE SCALE GENOMIC DNA]</scope>
    <source>
        <strain evidence="4">S2_003_000_R2_14</strain>
    </source>
</reference>
<accession>A0A2W5T2V9</accession>
<dbReference type="InterPro" id="IPR011990">
    <property type="entry name" value="TPR-like_helical_dom_sf"/>
</dbReference>
<evidence type="ECO:0008006" key="6">
    <source>
        <dbReference type="Google" id="ProtNLM"/>
    </source>
</evidence>
<keyword evidence="3" id="KW-0812">Transmembrane</keyword>